<dbReference type="GO" id="GO:0001817">
    <property type="term" value="P:regulation of cytokine production"/>
    <property type="evidence" value="ECO:0007669"/>
    <property type="project" value="TreeGrafter"/>
</dbReference>
<evidence type="ECO:0000256" key="4">
    <source>
        <dbReference type="SAM" id="Phobius"/>
    </source>
</evidence>
<dbReference type="SMART" id="SM00409">
    <property type="entry name" value="IG"/>
    <property type="match status" value="1"/>
</dbReference>
<dbReference type="Ensembl" id="ENSOSIT00000005489.1">
    <property type="protein sequence ID" value="ENSOSIP00000005131.1"/>
    <property type="gene ID" value="ENSOSIG00000003512.1"/>
</dbReference>
<dbReference type="GO" id="GO:0050852">
    <property type="term" value="P:T cell receptor signaling pathway"/>
    <property type="evidence" value="ECO:0007669"/>
    <property type="project" value="TreeGrafter"/>
</dbReference>
<evidence type="ECO:0000256" key="5">
    <source>
        <dbReference type="SAM" id="SignalP"/>
    </source>
</evidence>
<dbReference type="AlphaFoldDB" id="A0A8C8DH52"/>
<comment type="subcellular location">
    <subcellularLocation>
        <location evidence="1">Membrane</location>
    </subcellularLocation>
</comment>
<dbReference type="PROSITE" id="PS50835">
    <property type="entry name" value="IG_LIKE"/>
    <property type="match status" value="1"/>
</dbReference>
<keyword evidence="4" id="KW-1133">Transmembrane helix</keyword>
<dbReference type="InterPro" id="IPR003599">
    <property type="entry name" value="Ig_sub"/>
</dbReference>
<evidence type="ECO:0000313" key="7">
    <source>
        <dbReference type="Ensembl" id="ENSOSIP00000005131.1"/>
    </source>
</evidence>
<name>A0A8C8DH52_9TELE</name>
<feature type="chain" id="PRO_5034014361" description="Ig-like domain-containing protein" evidence="5">
    <location>
        <begin position="26"/>
        <end position="214"/>
    </location>
</feature>
<dbReference type="GO" id="GO:0009897">
    <property type="term" value="C:external side of plasma membrane"/>
    <property type="evidence" value="ECO:0007669"/>
    <property type="project" value="TreeGrafter"/>
</dbReference>
<reference evidence="7" key="2">
    <citation type="submission" date="2025-09" db="UniProtKB">
        <authorList>
            <consortium name="Ensembl"/>
        </authorList>
    </citation>
    <scope>IDENTIFICATION</scope>
</reference>
<dbReference type="GeneTree" id="ENSGT01030000234777"/>
<dbReference type="InterPro" id="IPR050504">
    <property type="entry name" value="IgSF_BTN/MOG"/>
</dbReference>
<feature type="domain" description="Ig-like" evidence="6">
    <location>
        <begin position="5"/>
        <end position="127"/>
    </location>
</feature>
<dbReference type="Pfam" id="PF07686">
    <property type="entry name" value="V-set"/>
    <property type="match status" value="1"/>
</dbReference>
<dbReference type="SUPFAM" id="SSF48726">
    <property type="entry name" value="Immunoglobulin"/>
    <property type="match status" value="1"/>
</dbReference>
<keyword evidence="5" id="KW-0732">Signal</keyword>
<reference evidence="7" key="1">
    <citation type="submission" date="2025-08" db="UniProtKB">
        <authorList>
            <consortium name="Ensembl"/>
        </authorList>
    </citation>
    <scope>IDENTIFICATION</scope>
</reference>
<dbReference type="InterPro" id="IPR013783">
    <property type="entry name" value="Ig-like_fold"/>
</dbReference>
<dbReference type="Gene3D" id="2.60.40.10">
    <property type="entry name" value="Immunoglobulins"/>
    <property type="match status" value="1"/>
</dbReference>
<dbReference type="InterPro" id="IPR007110">
    <property type="entry name" value="Ig-like_dom"/>
</dbReference>
<dbReference type="InterPro" id="IPR013106">
    <property type="entry name" value="Ig_V-set"/>
</dbReference>
<dbReference type="InterPro" id="IPR036179">
    <property type="entry name" value="Ig-like_dom_sf"/>
</dbReference>
<keyword evidence="2 4" id="KW-0472">Membrane</keyword>
<evidence type="ECO:0000256" key="1">
    <source>
        <dbReference type="ARBA" id="ARBA00004370"/>
    </source>
</evidence>
<evidence type="ECO:0000256" key="3">
    <source>
        <dbReference type="ARBA" id="ARBA00023319"/>
    </source>
</evidence>
<keyword evidence="3" id="KW-0393">Immunoglobulin domain</keyword>
<keyword evidence="4" id="KW-0812">Transmembrane</keyword>
<dbReference type="Proteomes" id="UP000694383">
    <property type="component" value="Unplaced"/>
</dbReference>
<proteinExistence type="predicted"/>
<feature type="transmembrane region" description="Helical" evidence="4">
    <location>
        <begin position="171"/>
        <end position="189"/>
    </location>
</feature>
<dbReference type="GO" id="GO:0005102">
    <property type="term" value="F:signaling receptor binding"/>
    <property type="evidence" value="ECO:0007669"/>
    <property type="project" value="TreeGrafter"/>
</dbReference>
<dbReference type="PANTHER" id="PTHR24100">
    <property type="entry name" value="BUTYROPHILIN"/>
    <property type="match status" value="1"/>
</dbReference>
<dbReference type="SMART" id="SM00406">
    <property type="entry name" value="IGv"/>
    <property type="match status" value="1"/>
</dbReference>
<protein>
    <recommendedName>
        <fullName evidence="6">Ig-like domain-containing protein</fullName>
    </recommendedName>
</protein>
<evidence type="ECO:0000259" key="6">
    <source>
        <dbReference type="PROSITE" id="PS50835"/>
    </source>
</evidence>
<evidence type="ECO:0000313" key="8">
    <source>
        <dbReference type="Proteomes" id="UP000694383"/>
    </source>
</evidence>
<keyword evidence="8" id="KW-1185">Reference proteome</keyword>
<sequence length="214" mass="24174">RLTGPRLTMWLLGSVLLHFIFSSDAGLNINARPGDDVTLTCGDMNITESLVFEWSRTDLQEEEYVLFYRSTGVHLDDQHESYRNRVFLNDSQMKDGDLSVVLKNVTMNDSGTYECRVLKRRTKRSILKTPPICIIHLSVDPPGDPSPGEQCLCSCLMSELRSQIRLQEGSLGLFCQFFFLLLLLFLVSGSTGRKKVQTKVPVVPTTSRIQSRIV</sequence>
<organism evidence="7 8">
    <name type="scientific">Oryzias sinensis</name>
    <name type="common">Chinese medaka</name>
    <dbReference type="NCBI Taxonomy" id="183150"/>
    <lineage>
        <taxon>Eukaryota</taxon>
        <taxon>Metazoa</taxon>
        <taxon>Chordata</taxon>
        <taxon>Craniata</taxon>
        <taxon>Vertebrata</taxon>
        <taxon>Euteleostomi</taxon>
        <taxon>Actinopterygii</taxon>
        <taxon>Neopterygii</taxon>
        <taxon>Teleostei</taxon>
        <taxon>Neoteleostei</taxon>
        <taxon>Acanthomorphata</taxon>
        <taxon>Ovalentaria</taxon>
        <taxon>Atherinomorphae</taxon>
        <taxon>Beloniformes</taxon>
        <taxon>Adrianichthyidae</taxon>
        <taxon>Oryziinae</taxon>
        <taxon>Oryzias</taxon>
    </lineage>
</organism>
<evidence type="ECO:0000256" key="2">
    <source>
        <dbReference type="ARBA" id="ARBA00023136"/>
    </source>
</evidence>
<feature type="signal peptide" evidence="5">
    <location>
        <begin position="1"/>
        <end position="25"/>
    </location>
</feature>
<dbReference type="PANTHER" id="PTHR24100:SF151">
    <property type="entry name" value="ICOS LIGAND"/>
    <property type="match status" value="1"/>
</dbReference>
<accession>A0A8C8DH52</accession>